<evidence type="ECO:0000256" key="1">
    <source>
        <dbReference type="SAM" id="MobiDB-lite"/>
    </source>
</evidence>
<accession>A0A9P7GLZ4</accession>
<dbReference type="InterPro" id="IPR021109">
    <property type="entry name" value="Peptidase_aspartic_dom_sf"/>
</dbReference>
<feature type="compositionally biased region" description="Low complexity" evidence="1">
    <location>
        <begin position="32"/>
        <end position="42"/>
    </location>
</feature>
<proteinExistence type="predicted"/>
<dbReference type="InterPro" id="IPR043128">
    <property type="entry name" value="Rev_trsase/Diguanyl_cyclase"/>
</dbReference>
<dbReference type="Gene3D" id="3.30.70.270">
    <property type="match status" value="1"/>
</dbReference>
<evidence type="ECO:0000313" key="3">
    <source>
        <dbReference type="Proteomes" id="UP000717328"/>
    </source>
</evidence>
<name>A0A9P7GLZ4_9AGAR</name>
<dbReference type="Gene3D" id="3.10.10.10">
    <property type="entry name" value="HIV Type 1 Reverse Transcriptase, subunit A, domain 1"/>
    <property type="match status" value="1"/>
</dbReference>
<feature type="region of interest" description="Disordered" evidence="1">
    <location>
        <begin position="26"/>
        <end position="48"/>
    </location>
</feature>
<protein>
    <submittedName>
        <fullName evidence="2">Uncharacterized protein</fullName>
    </submittedName>
</protein>
<dbReference type="CDD" id="cd00303">
    <property type="entry name" value="retropepsin_like"/>
    <property type="match status" value="1"/>
</dbReference>
<organism evidence="2 3">
    <name type="scientific">Sphagnurus paluster</name>
    <dbReference type="NCBI Taxonomy" id="117069"/>
    <lineage>
        <taxon>Eukaryota</taxon>
        <taxon>Fungi</taxon>
        <taxon>Dikarya</taxon>
        <taxon>Basidiomycota</taxon>
        <taxon>Agaricomycotina</taxon>
        <taxon>Agaricomycetes</taxon>
        <taxon>Agaricomycetidae</taxon>
        <taxon>Agaricales</taxon>
        <taxon>Tricholomatineae</taxon>
        <taxon>Lyophyllaceae</taxon>
        <taxon>Sphagnurus</taxon>
    </lineage>
</organism>
<reference evidence="2" key="2">
    <citation type="submission" date="2021-10" db="EMBL/GenBank/DDBJ databases">
        <title>Phylogenomics reveals ancestral predisposition of the termite-cultivated fungus Termitomyces towards a domesticated lifestyle.</title>
        <authorList>
            <person name="Auxier B."/>
            <person name="Grum-Grzhimaylo A."/>
            <person name="Cardenas M.E."/>
            <person name="Lodge J.D."/>
            <person name="Laessoe T."/>
            <person name="Pedersen O."/>
            <person name="Smith M.E."/>
            <person name="Kuyper T.W."/>
            <person name="Franco-Molano E.A."/>
            <person name="Baroni T.J."/>
            <person name="Aanen D.K."/>
        </authorList>
    </citation>
    <scope>NUCLEOTIDE SEQUENCE</scope>
    <source>
        <strain evidence="2">D49</strain>
    </source>
</reference>
<dbReference type="Proteomes" id="UP000717328">
    <property type="component" value="Unassembled WGS sequence"/>
</dbReference>
<comment type="caution">
    <text evidence="2">The sequence shown here is derived from an EMBL/GenBank/DDBJ whole genome shotgun (WGS) entry which is preliminary data.</text>
</comment>
<reference evidence="2" key="1">
    <citation type="submission" date="2021-02" db="EMBL/GenBank/DDBJ databases">
        <authorList>
            <person name="Nieuwenhuis M."/>
            <person name="Van De Peppel L.J.J."/>
        </authorList>
    </citation>
    <scope>NUCLEOTIDE SEQUENCE</scope>
    <source>
        <strain evidence="2">D49</strain>
    </source>
</reference>
<evidence type="ECO:0000313" key="2">
    <source>
        <dbReference type="EMBL" id="KAG5649750.1"/>
    </source>
</evidence>
<sequence>MQQTKARVMQMHPCRLQAERPLKVAPHERTPSTRTPTPAATTMCPDKPRADPAYRTFVPIVDLLKSGTVFNRVLGSNVTMSVEELCSIAPEIRGKFRKAVTQKRVTTTVIEVELETVEEIHLPAYIKELEAVPILSSQVPSQAPRSNIAQDYYNIYLRSLALDETPEQLMVGKETRSLWSIFMNIDTMEQVKCIVDSGSQIVAMSEEVCHELKIKYDPSIILNMQSANGCLDPLLSLARNVPCTISDLTLYLQIHVICNPAYNILLGCPFDVLTSSNVKTYPDGNTVVTITDPNSGDVLAIPTFAHASTSSYLTLIPKSLQEAPTIFAIPSRAPRLAYPSTPTKTLDTPTSSLAALPTPQTLPIVEALAGQTTQLFNVHNIPHIMPRPPQQSDRCRPAHIPHPRTIFPLETAEAAGAETLVAKIKGVQTKKKYKPVAQKVRSVVASCPDDFRIEQKIIGDPLASMLKLDPNPAPFHPQGHYTEERMLQLDHEHPGFLTEAERRIMHDLMCKQNQAFIWEDEERGSFCSEFFLPVNIPVVEYMLWIKRNIPIPPGIYDEVCSIIRSKMAAGVYELSNLSYQSRWFCTMKKNGKLQIVHSLEPLNCVTIRHSGVTPLPDHIAEQFAGKICGAMLNLFVGYD</sequence>
<keyword evidence="3" id="KW-1185">Reference proteome</keyword>
<dbReference type="EMBL" id="JABCKI010000730">
    <property type="protein sequence ID" value="KAG5649750.1"/>
    <property type="molecule type" value="Genomic_DNA"/>
</dbReference>
<dbReference type="OrthoDB" id="5599163at2759"/>
<dbReference type="SUPFAM" id="SSF56672">
    <property type="entry name" value="DNA/RNA polymerases"/>
    <property type="match status" value="1"/>
</dbReference>
<gene>
    <name evidence="2" type="ORF">H0H81_002199</name>
</gene>
<dbReference type="AlphaFoldDB" id="A0A9P7GLZ4"/>
<dbReference type="InterPro" id="IPR043502">
    <property type="entry name" value="DNA/RNA_pol_sf"/>
</dbReference>
<dbReference type="Gene3D" id="2.40.70.10">
    <property type="entry name" value="Acid Proteases"/>
    <property type="match status" value="1"/>
</dbReference>